<sequence length="647" mass="71627">MPGHEQGILTHTAYGASDNTRYEAALPSPLGSLSWLQDRAPSYMSANTLQSSRQPMESIPPAAEARNPVSEDKAIDVTTAKACGSSLLTLLQLRPNVPSTTKFAVLKLSNIAWNLSISDVVAYFAPFKVPVSHLSPHYTQGVHIIMNRATGKTQSDCFVEFPSYTEAQRSLDLHARGILKGRIVVAQWSSQAELMDALFPHRSSGLQTDTQGNPSVETSALQGTMDKRCNDTFQSRRAVGSGLVYGQSSSSQLKEGVYLLREEINALLLVCRNYKLHFSRKCAERPFENIISIICKIPWHEPHLVSTSHRDHVFEMLKLSLESLSIHLSRHDHHIDGSLMMRMVRAGLCVPLFTERQKVTLLNVAGLPCPKDLAPFVYNPPQVQPSRSPDAKDRARSATPSNLGESSLQDLSSTSSTSTTFYNTVSTLEEMTCHIEELTMDDEPAQSTPVAKTSNQGAVQKTFSQAVSRSADLYPSPPDADGSGTSHCVATATPNPFSEPDQRLDVVTTPAMTLSLYAARIRMLEQALRQSETRYEELRRRHEASVTRSQVEQQELINAKLRTEGQCRDLESLVGNLEKANAELERRCSKLQQLLSANLRQEDIQGTRRRHSATQSTGNSNYERQRSQVGYLTGTSITSESVKSIWK</sequence>
<evidence type="ECO:0000256" key="1">
    <source>
        <dbReference type="SAM" id="Coils"/>
    </source>
</evidence>
<gene>
    <name evidence="3" type="ORF">SPPG_06569</name>
</gene>
<feature type="compositionally biased region" description="Low complexity" evidence="2">
    <location>
        <begin position="406"/>
        <end position="418"/>
    </location>
</feature>
<organism evidence="3 4">
    <name type="scientific">Spizellomyces punctatus (strain DAOM BR117)</name>
    <dbReference type="NCBI Taxonomy" id="645134"/>
    <lineage>
        <taxon>Eukaryota</taxon>
        <taxon>Fungi</taxon>
        <taxon>Fungi incertae sedis</taxon>
        <taxon>Chytridiomycota</taxon>
        <taxon>Chytridiomycota incertae sedis</taxon>
        <taxon>Chytridiomycetes</taxon>
        <taxon>Spizellomycetales</taxon>
        <taxon>Spizellomycetaceae</taxon>
        <taxon>Spizellomyces</taxon>
    </lineage>
</organism>
<dbReference type="SUPFAM" id="SSF54928">
    <property type="entry name" value="RNA-binding domain, RBD"/>
    <property type="match status" value="1"/>
</dbReference>
<name>A0A0L0H9F1_SPIPD</name>
<feature type="region of interest" description="Disordered" evidence="2">
    <location>
        <begin position="378"/>
        <end position="418"/>
    </location>
</feature>
<dbReference type="InterPro" id="IPR035979">
    <property type="entry name" value="RBD_domain_sf"/>
</dbReference>
<keyword evidence="1" id="KW-0175">Coiled coil</keyword>
<dbReference type="InterPro" id="IPR012677">
    <property type="entry name" value="Nucleotide-bd_a/b_plait_sf"/>
</dbReference>
<dbReference type="GeneID" id="27689862"/>
<proteinExistence type="predicted"/>
<dbReference type="Proteomes" id="UP000053201">
    <property type="component" value="Unassembled WGS sequence"/>
</dbReference>
<reference evidence="3 4" key="1">
    <citation type="submission" date="2009-08" db="EMBL/GenBank/DDBJ databases">
        <title>The Genome Sequence of Spizellomyces punctatus strain DAOM BR117.</title>
        <authorList>
            <consortium name="The Broad Institute Genome Sequencing Platform"/>
            <person name="Russ C."/>
            <person name="Cuomo C."/>
            <person name="Shea T."/>
            <person name="Young S.K."/>
            <person name="Zeng Q."/>
            <person name="Koehrsen M."/>
            <person name="Haas B."/>
            <person name="Borodovsky M."/>
            <person name="Guigo R."/>
            <person name="Alvarado L."/>
            <person name="Berlin A."/>
            <person name="Bochicchio J."/>
            <person name="Borenstein D."/>
            <person name="Chapman S."/>
            <person name="Chen Z."/>
            <person name="Engels R."/>
            <person name="Freedman E."/>
            <person name="Gellesch M."/>
            <person name="Goldberg J."/>
            <person name="Griggs A."/>
            <person name="Gujja S."/>
            <person name="Heiman D."/>
            <person name="Hepburn T."/>
            <person name="Howarth C."/>
            <person name="Jen D."/>
            <person name="Larson L."/>
            <person name="Lewis B."/>
            <person name="Mehta T."/>
            <person name="Park D."/>
            <person name="Pearson M."/>
            <person name="Roberts A."/>
            <person name="Saif S."/>
            <person name="Shenoy N."/>
            <person name="Sisk P."/>
            <person name="Stolte C."/>
            <person name="Sykes S."/>
            <person name="Thomson T."/>
            <person name="Walk T."/>
            <person name="White J."/>
            <person name="Yandava C."/>
            <person name="Burger G."/>
            <person name="Gray M.W."/>
            <person name="Holland P.W.H."/>
            <person name="King N."/>
            <person name="Lang F.B.F."/>
            <person name="Roger A.J."/>
            <person name="Ruiz-Trillo I."/>
            <person name="Lander E."/>
            <person name="Nusbaum C."/>
        </authorList>
    </citation>
    <scope>NUCLEOTIDE SEQUENCE [LARGE SCALE GENOMIC DNA]</scope>
    <source>
        <strain evidence="3 4">DAOM BR117</strain>
    </source>
</reference>
<dbReference type="STRING" id="645134.A0A0L0H9F1"/>
<feature type="region of interest" description="Disordered" evidence="2">
    <location>
        <begin position="48"/>
        <end position="69"/>
    </location>
</feature>
<dbReference type="GO" id="GO:0003676">
    <property type="term" value="F:nucleic acid binding"/>
    <property type="evidence" value="ECO:0007669"/>
    <property type="project" value="InterPro"/>
</dbReference>
<feature type="coiled-coil region" evidence="1">
    <location>
        <begin position="567"/>
        <end position="601"/>
    </location>
</feature>
<dbReference type="AlphaFoldDB" id="A0A0L0H9F1"/>
<evidence type="ECO:0000313" key="4">
    <source>
        <dbReference type="Proteomes" id="UP000053201"/>
    </source>
</evidence>
<protein>
    <recommendedName>
        <fullName evidence="5">RRM domain-containing protein</fullName>
    </recommendedName>
</protein>
<dbReference type="EMBL" id="KQ257461">
    <property type="protein sequence ID" value="KNC98165.1"/>
    <property type="molecule type" value="Genomic_DNA"/>
</dbReference>
<accession>A0A0L0H9F1</accession>
<dbReference type="Gene3D" id="3.30.70.330">
    <property type="match status" value="1"/>
</dbReference>
<dbReference type="OrthoDB" id="336240at2759"/>
<dbReference type="InParanoid" id="A0A0L0H9F1"/>
<evidence type="ECO:0000313" key="3">
    <source>
        <dbReference type="EMBL" id="KNC98165.1"/>
    </source>
</evidence>
<dbReference type="eggNOG" id="ENOG502RY8V">
    <property type="taxonomic scope" value="Eukaryota"/>
</dbReference>
<keyword evidence="4" id="KW-1185">Reference proteome</keyword>
<dbReference type="RefSeq" id="XP_016606205.1">
    <property type="nucleotide sequence ID" value="XM_016754770.1"/>
</dbReference>
<feature type="region of interest" description="Disordered" evidence="2">
    <location>
        <begin position="602"/>
        <end position="627"/>
    </location>
</feature>
<evidence type="ECO:0000256" key="2">
    <source>
        <dbReference type="SAM" id="MobiDB-lite"/>
    </source>
</evidence>
<feature type="compositionally biased region" description="Polar residues" evidence="2">
    <location>
        <begin position="613"/>
        <end position="627"/>
    </location>
</feature>
<dbReference type="CDD" id="cd12254">
    <property type="entry name" value="RRM_hnRNPH_ESRPs_RBM12_like"/>
    <property type="match status" value="1"/>
</dbReference>
<dbReference type="VEuPathDB" id="FungiDB:SPPG_06569"/>
<evidence type="ECO:0008006" key="5">
    <source>
        <dbReference type="Google" id="ProtNLM"/>
    </source>
</evidence>